<reference evidence="4 5" key="1">
    <citation type="submission" date="2024-03" db="EMBL/GenBank/DDBJ databases">
        <authorList>
            <person name="Cao K."/>
        </authorList>
    </citation>
    <scope>NUCLEOTIDE SEQUENCE [LARGE SCALE GENOMIC DNA]</scope>
    <source>
        <strain evidence="4 5">MCCC 1K00696</strain>
    </source>
</reference>
<dbReference type="RefSeq" id="WP_340932215.1">
    <property type="nucleotide sequence ID" value="NZ_CP150496.1"/>
</dbReference>
<keyword evidence="2" id="KW-0175">Coiled coil</keyword>
<name>A0ABZ2TPB1_9FLAO</name>
<feature type="coiled-coil region" evidence="2">
    <location>
        <begin position="18"/>
        <end position="52"/>
    </location>
</feature>
<evidence type="ECO:0000256" key="2">
    <source>
        <dbReference type="SAM" id="Coils"/>
    </source>
</evidence>
<evidence type="ECO:0000256" key="1">
    <source>
        <dbReference type="ARBA" id="ARBA00022729"/>
    </source>
</evidence>
<dbReference type="EMBL" id="CP150496">
    <property type="protein sequence ID" value="WYW54974.1"/>
    <property type="molecule type" value="Genomic_DNA"/>
</dbReference>
<gene>
    <name evidence="4" type="ORF">WG950_10585</name>
</gene>
<proteinExistence type="predicted"/>
<dbReference type="CDD" id="cd12797">
    <property type="entry name" value="M23_peptidase"/>
    <property type="match status" value="1"/>
</dbReference>
<feature type="domain" description="M23ase beta-sheet core" evidence="3">
    <location>
        <begin position="312"/>
        <end position="404"/>
    </location>
</feature>
<dbReference type="SUPFAM" id="SSF51261">
    <property type="entry name" value="Duplicated hybrid motif"/>
    <property type="match status" value="1"/>
</dbReference>
<dbReference type="Pfam" id="PF01551">
    <property type="entry name" value="Peptidase_M23"/>
    <property type="match status" value="1"/>
</dbReference>
<dbReference type="InterPro" id="IPR011055">
    <property type="entry name" value="Dup_hybrid_motif"/>
</dbReference>
<organism evidence="4 5">
    <name type="scientific">Polaribacter marinaquae</name>
    <dbReference type="NCBI Taxonomy" id="1642819"/>
    <lineage>
        <taxon>Bacteria</taxon>
        <taxon>Pseudomonadati</taxon>
        <taxon>Bacteroidota</taxon>
        <taxon>Flavobacteriia</taxon>
        <taxon>Flavobacteriales</taxon>
        <taxon>Flavobacteriaceae</taxon>
    </lineage>
</organism>
<sequence>MIKFRLHISIFILLFSCLTVFGQTKKELEEQRKRLKKEIVQVNNLLFKEQKREKNVLEDLKDLNQKIDVRQKLIRTINSEAKLLSSEINKNKLELSKLEKELAALKKDYASMIYKSYKSKSQQSRMMFILSSQNFYQAYKRLEYMKQYTSFRKRQGDQIGVQTLIIKKKNDSLLYQKQVKDTLLSVEKDQKEQIELDKKNKEQLISTIKKKERKYKREIQNKINAEKRIAEKIDKIIKDEIAKANRLANAKLKNKPKTTKKNEFVLSPEAKALAARFELNKGKLPWPIEEGLITRRFGKQSHPIYPGITINSTGLHMITKKGKSAQAIFNGKILNVLVTSGGKRNVLIQHGNYITSYNNLEKLYVKKGDNVKTGQKIGQIFTDKVSGKTTLIFVLYKNTTKLNPASWILKR</sequence>
<accession>A0ABZ2TPB1</accession>
<feature type="coiled-coil region" evidence="2">
    <location>
        <begin position="81"/>
        <end position="115"/>
    </location>
</feature>
<dbReference type="InterPro" id="IPR050570">
    <property type="entry name" value="Cell_wall_metabolism_enzyme"/>
</dbReference>
<dbReference type="InterPro" id="IPR016047">
    <property type="entry name" value="M23ase_b-sheet_dom"/>
</dbReference>
<dbReference type="PANTHER" id="PTHR21666:SF289">
    <property type="entry name" value="L-ALA--D-GLU ENDOPEPTIDASE"/>
    <property type="match status" value="1"/>
</dbReference>
<dbReference type="Proteomes" id="UP001491088">
    <property type="component" value="Chromosome"/>
</dbReference>
<keyword evidence="5" id="KW-1185">Reference proteome</keyword>
<evidence type="ECO:0000259" key="3">
    <source>
        <dbReference type="Pfam" id="PF01551"/>
    </source>
</evidence>
<dbReference type="Gene3D" id="2.70.70.10">
    <property type="entry name" value="Glucose Permease (Domain IIA)"/>
    <property type="match status" value="1"/>
</dbReference>
<dbReference type="PROSITE" id="PS51257">
    <property type="entry name" value="PROKAR_LIPOPROTEIN"/>
    <property type="match status" value="1"/>
</dbReference>
<feature type="coiled-coil region" evidence="2">
    <location>
        <begin position="184"/>
        <end position="228"/>
    </location>
</feature>
<protein>
    <submittedName>
        <fullName evidence="4">Peptidoglycan DD-metalloendopeptidase family protein</fullName>
    </submittedName>
</protein>
<dbReference type="Gene3D" id="6.10.250.3150">
    <property type="match status" value="1"/>
</dbReference>
<evidence type="ECO:0000313" key="5">
    <source>
        <dbReference type="Proteomes" id="UP001491088"/>
    </source>
</evidence>
<keyword evidence="1" id="KW-0732">Signal</keyword>
<evidence type="ECO:0000313" key="4">
    <source>
        <dbReference type="EMBL" id="WYW54974.1"/>
    </source>
</evidence>
<dbReference type="PANTHER" id="PTHR21666">
    <property type="entry name" value="PEPTIDASE-RELATED"/>
    <property type="match status" value="1"/>
</dbReference>